<dbReference type="InterPro" id="IPR008949">
    <property type="entry name" value="Isoprenoid_synthase_dom_sf"/>
</dbReference>
<dbReference type="SUPFAM" id="SSF48576">
    <property type="entry name" value="Terpenoid synthases"/>
    <property type="match status" value="1"/>
</dbReference>
<keyword evidence="2" id="KW-0479">Metal-binding</keyword>
<feature type="domain" description="Terpene synthase metal-binding" evidence="4">
    <location>
        <begin position="74"/>
        <end position="288"/>
    </location>
</feature>
<keyword evidence="3" id="KW-0460">Magnesium</keyword>
<dbReference type="Gene3D" id="1.10.600.10">
    <property type="entry name" value="Farnesyl Diphosphate Synthase"/>
    <property type="match status" value="1"/>
</dbReference>
<dbReference type="PANTHER" id="PTHR31225">
    <property type="entry name" value="OS04G0344100 PROTEIN-RELATED"/>
    <property type="match status" value="1"/>
</dbReference>
<dbReference type="GO" id="GO:0016114">
    <property type="term" value="P:terpenoid biosynthetic process"/>
    <property type="evidence" value="ECO:0007669"/>
    <property type="project" value="InterPro"/>
</dbReference>
<dbReference type="InterPro" id="IPR005630">
    <property type="entry name" value="Terpene_synthase_metal-bd"/>
</dbReference>
<dbReference type="Pfam" id="PF03936">
    <property type="entry name" value="Terpene_synth_C"/>
    <property type="match status" value="1"/>
</dbReference>
<dbReference type="EMBL" id="JAMFTS010000002">
    <property type="protein sequence ID" value="KAJ4791132.1"/>
    <property type="molecule type" value="Genomic_DNA"/>
</dbReference>
<organism evidence="5 6">
    <name type="scientific">Rhynchospora pubera</name>
    <dbReference type="NCBI Taxonomy" id="906938"/>
    <lineage>
        <taxon>Eukaryota</taxon>
        <taxon>Viridiplantae</taxon>
        <taxon>Streptophyta</taxon>
        <taxon>Embryophyta</taxon>
        <taxon>Tracheophyta</taxon>
        <taxon>Spermatophyta</taxon>
        <taxon>Magnoliopsida</taxon>
        <taxon>Liliopsida</taxon>
        <taxon>Poales</taxon>
        <taxon>Cyperaceae</taxon>
        <taxon>Cyperoideae</taxon>
        <taxon>Rhynchosporeae</taxon>
        <taxon>Rhynchospora</taxon>
    </lineage>
</organism>
<dbReference type="GO" id="GO:0010333">
    <property type="term" value="F:terpene synthase activity"/>
    <property type="evidence" value="ECO:0007669"/>
    <property type="project" value="InterPro"/>
</dbReference>
<dbReference type="SFLD" id="SFLDS00005">
    <property type="entry name" value="Isoprenoid_Synthase_Type_I"/>
    <property type="match status" value="1"/>
</dbReference>
<dbReference type="InterPro" id="IPR008930">
    <property type="entry name" value="Terpenoid_cyclase/PrenylTrfase"/>
</dbReference>
<proteinExistence type="predicted"/>
<sequence length="344" mass="39269">MIYKEEPLKDKLELVDALQQLGIAYHFKEEINCVLTAIHNSKVQDLSATMNDDIYLVSLLFRLLRTNGFSVSEGGAFEPEESKFRIAQTQANCLLTTVDDTYDVYGSLDELEAFTKAIDQWDISATKALPEYMQLILSAIFDSVENLANGVLERKGLNVSPILRRAWKEFCTASLVQARWYHDGYVPTLEEYLDNGWVSVGAHSIISNAYCINDHVTAKDLEQYSSGYPDKVRYSSVICRLYNDLGTSDDEVKRGDNSKSIQCYMHHKKVTESVARQKIKDLILKYWKLLNGENVGDSAFDKYFRDAVLDVPRMCQFLYQDNDRYGSPDDTKELITLLLLKPIK</sequence>
<dbReference type="GO" id="GO:0000287">
    <property type="term" value="F:magnesium ion binding"/>
    <property type="evidence" value="ECO:0007669"/>
    <property type="project" value="InterPro"/>
</dbReference>
<dbReference type="InterPro" id="IPR034741">
    <property type="entry name" value="Terpene_cyclase-like_1_C"/>
</dbReference>
<evidence type="ECO:0000256" key="1">
    <source>
        <dbReference type="ARBA" id="ARBA00001946"/>
    </source>
</evidence>
<dbReference type="SFLD" id="SFLDG01019">
    <property type="entry name" value="Terpene_Cyclase_Like_1_C_Termi"/>
    <property type="match status" value="1"/>
</dbReference>
<comment type="caution">
    <text evidence="5">The sequence shown here is derived from an EMBL/GenBank/DDBJ whole genome shotgun (WGS) entry which is preliminary data.</text>
</comment>
<evidence type="ECO:0000256" key="3">
    <source>
        <dbReference type="ARBA" id="ARBA00022842"/>
    </source>
</evidence>
<name>A0AAV8FLK8_9POAL</name>
<evidence type="ECO:0000313" key="6">
    <source>
        <dbReference type="Proteomes" id="UP001140206"/>
    </source>
</evidence>
<reference evidence="5" key="1">
    <citation type="submission" date="2022-08" db="EMBL/GenBank/DDBJ databases">
        <authorList>
            <person name="Marques A."/>
        </authorList>
    </citation>
    <scope>NUCLEOTIDE SEQUENCE</scope>
    <source>
        <strain evidence="5">RhyPub2mFocal</strain>
        <tissue evidence="5">Leaves</tissue>
    </source>
</reference>
<protein>
    <submittedName>
        <fullName evidence="5">Terpene synthase</fullName>
    </submittedName>
</protein>
<comment type="cofactor">
    <cofactor evidence="1">
        <name>Mg(2+)</name>
        <dbReference type="ChEBI" id="CHEBI:18420"/>
    </cofactor>
</comment>
<dbReference type="AlphaFoldDB" id="A0AAV8FLK8"/>
<dbReference type="InterPro" id="IPR050148">
    <property type="entry name" value="Terpene_synthase-like"/>
</dbReference>
<dbReference type="SUPFAM" id="SSF48239">
    <property type="entry name" value="Terpenoid cyclases/Protein prenyltransferases"/>
    <property type="match status" value="1"/>
</dbReference>
<accession>A0AAV8FLK8</accession>
<evidence type="ECO:0000256" key="2">
    <source>
        <dbReference type="ARBA" id="ARBA00022723"/>
    </source>
</evidence>
<gene>
    <name evidence="5" type="ORF">LUZ62_042378</name>
</gene>
<keyword evidence="6" id="KW-1185">Reference proteome</keyword>
<dbReference type="PANTHER" id="PTHR31225:SF252">
    <property type="entry name" value="TERPENE SYNTHASE 12-RELATED"/>
    <property type="match status" value="1"/>
</dbReference>
<evidence type="ECO:0000259" key="4">
    <source>
        <dbReference type="Pfam" id="PF03936"/>
    </source>
</evidence>
<evidence type="ECO:0000313" key="5">
    <source>
        <dbReference type="EMBL" id="KAJ4791132.1"/>
    </source>
</evidence>
<dbReference type="Proteomes" id="UP001140206">
    <property type="component" value="Chromosome 2"/>
</dbReference>